<dbReference type="AlphaFoldDB" id="A0A1X7S9N9"/>
<organism evidence="1 2">
    <name type="scientific">Zymoseptoria tritici (strain ST99CH_3D7)</name>
    <dbReference type="NCBI Taxonomy" id="1276538"/>
    <lineage>
        <taxon>Eukaryota</taxon>
        <taxon>Fungi</taxon>
        <taxon>Dikarya</taxon>
        <taxon>Ascomycota</taxon>
        <taxon>Pezizomycotina</taxon>
        <taxon>Dothideomycetes</taxon>
        <taxon>Dothideomycetidae</taxon>
        <taxon>Mycosphaerellales</taxon>
        <taxon>Mycosphaerellaceae</taxon>
        <taxon>Zymoseptoria</taxon>
    </lineage>
</organism>
<name>A0A1X7S9N9_ZYMT9</name>
<evidence type="ECO:0000313" key="1">
    <source>
        <dbReference type="EMBL" id="SMQ56408.1"/>
    </source>
</evidence>
<reference evidence="1 2" key="1">
    <citation type="submission" date="2016-06" db="EMBL/GenBank/DDBJ databases">
        <authorList>
            <person name="Kjaerup R.B."/>
            <person name="Dalgaard T.S."/>
            <person name="Juul-Madsen H.R."/>
        </authorList>
    </citation>
    <scope>NUCLEOTIDE SEQUENCE [LARGE SCALE GENOMIC DNA]</scope>
</reference>
<keyword evidence="2" id="KW-1185">Reference proteome</keyword>
<dbReference type="EMBL" id="LT853705">
    <property type="protein sequence ID" value="SMQ56408.1"/>
    <property type="molecule type" value="Genomic_DNA"/>
</dbReference>
<accession>A0A1X7S9N9</accession>
<gene>
    <name evidence="1" type="ORF">ZT3D7_G11563</name>
</gene>
<protein>
    <submittedName>
        <fullName evidence="1">Uncharacterized protein</fullName>
    </submittedName>
</protein>
<dbReference type="Proteomes" id="UP000215127">
    <property type="component" value="Chromosome 16"/>
</dbReference>
<evidence type="ECO:0000313" key="2">
    <source>
        <dbReference type="Proteomes" id="UP000215127"/>
    </source>
</evidence>
<sequence>MGLAWEALEARRIEDVKSVFSHLFFFPPRHPYLSDHSCASRSTTLPVHLFIRYPHTPHEDVFQAVWS</sequence>
<proteinExistence type="predicted"/>